<dbReference type="InterPro" id="IPR051575">
    <property type="entry name" value="Myb-like_DNA-bd"/>
</dbReference>
<name>A0A2P7YQF1_9ASCO</name>
<feature type="region of interest" description="Disordered" evidence="5">
    <location>
        <begin position="224"/>
        <end position="267"/>
    </location>
</feature>
<evidence type="ECO:0000256" key="3">
    <source>
        <dbReference type="ARBA" id="ARBA00023163"/>
    </source>
</evidence>
<feature type="domain" description="HTH myb-type" evidence="7">
    <location>
        <begin position="149"/>
        <end position="195"/>
    </location>
</feature>
<dbReference type="Gene3D" id="1.10.10.60">
    <property type="entry name" value="Homeodomain-like"/>
    <property type="match status" value="3"/>
</dbReference>
<dbReference type="RefSeq" id="XP_024713515.1">
    <property type="nucleotide sequence ID" value="XM_024858109.1"/>
</dbReference>
<proteinExistence type="predicted"/>
<dbReference type="AlphaFoldDB" id="A0A2P7YQF1"/>
<feature type="compositionally biased region" description="Polar residues" evidence="5">
    <location>
        <begin position="364"/>
        <end position="375"/>
    </location>
</feature>
<comment type="caution">
    <text evidence="8">The sequence shown here is derived from an EMBL/GenBank/DDBJ whole genome shotgun (WGS) entry which is preliminary data.</text>
</comment>
<evidence type="ECO:0000259" key="6">
    <source>
        <dbReference type="PROSITE" id="PS50090"/>
    </source>
</evidence>
<keyword evidence="4" id="KW-0539">Nucleus</keyword>
<keyword evidence="1" id="KW-0805">Transcription regulation</keyword>
<feature type="compositionally biased region" description="Polar residues" evidence="5">
    <location>
        <begin position="334"/>
        <end position="343"/>
    </location>
</feature>
<dbReference type="InterPro" id="IPR009057">
    <property type="entry name" value="Homeodomain-like_sf"/>
</dbReference>
<evidence type="ECO:0000256" key="5">
    <source>
        <dbReference type="SAM" id="MobiDB-lite"/>
    </source>
</evidence>
<dbReference type="InterPro" id="IPR001005">
    <property type="entry name" value="SANT/Myb"/>
</dbReference>
<evidence type="ECO:0008006" key="10">
    <source>
        <dbReference type="Google" id="ProtNLM"/>
    </source>
</evidence>
<dbReference type="OrthoDB" id="2143914at2759"/>
<feature type="region of interest" description="Disordered" evidence="5">
    <location>
        <begin position="480"/>
        <end position="504"/>
    </location>
</feature>
<dbReference type="VEuPathDB" id="FungiDB:C7M61_002745"/>
<accession>A0A2P7YQF1</accession>
<dbReference type="GO" id="GO:0001006">
    <property type="term" value="F:RNA polymerase III type 3 promoter sequence-specific DNA binding"/>
    <property type="evidence" value="ECO:0007669"/>
    <property type="project" value="TreeGrafter"/>
</dbReference>
<dbReference type="GeneID" id="36566134"/>
<feature type="domain" description="Myb-like" evidence="6">
    <location>
        <begin position="27"/>
        <end position="87"/>
    </location>
</feature>
<keyword evidence="2" id="KW-0238">DNA-binding</keyword>
<dbReference type="PROSITE" id="PS50090">
    <property type="entry name" value="MYB_LIKE"/>
    <property type="match status" value="3"/>
</dbReference>
<feature type="domain" description="Myb-like" evidence="6">
    <location>
        <begin position="149"/>
        <end position="191"/>
    </location>
</feature>
<dbReference type="PROSITE" id="PS51294">
    <property type="entry name" value="HTH_MYB"/>
    <property type="match status" value="2"/>
</dbReference>
<evidence type="ECO:0000313" key="8">
    <source>
        <dbReference type="EMBL" id="PSK38190.1"/>
    </source>
</evidence>
<dbReference type="Proteomes" id="UP000241107">
    <property type="component" value="Unassembled WGS sequence"/>
</dbReference>
<feature type="compositionally biased region" description="Basic residues" evidence="5">
    <location>
        <begin position="569"/>
        <end position="588"/>
    </location>
</feature>
<feature type="region of interest" description="Disordered" evidence="5">
    <location>
        <begin position="397"/>
        <end position="448"/>
    </location>
</feature>
<keyword evidence="9" id="KW-1185">Reference proteome</keyword>
<feature type="compositionally biased region" description="Low complexity" evidence="5">
    <location>
        <begin position="250"/>
        <end position="262"/>
    </location>
</feature>
<feature type="domain" description="HTH myb-type" evidence="7">
    <location>
        <begin position="88"/>
        <end position="142"/>
    </location>
</feature>
<reference evidence="8 9" key="1">
    <citation type="submission" date="2018-03" db="EMBL/GenBank/DDBJ databases">
        <title>Candida pseudohaemulonii genome assembly and annotation.</title>
        <authorList>
            <person name="Munoz J.F."/>
            <person name="Gade L.G."/>
            <person name="Chow N.A."/>
            <person name="Litvintseva A.P."/>
            <person name="Loparev V.N."/>
            <person name="Cuomo C.A."/>
        </authorList>
    </citation>
    <scope>NUCLEOTIDE SEQUENCE [LARGE SCALE GENOMIC DNA]</scope>
    <source>
        <strain evidence="8 9">B12108</strain>
    </source>
</reference>
<dbReference type="InterPro" id="IPR017930">
    <property type="entry name" value="Myb_dom"/>
</dbReference>
<feature type="domain" description="Myb-like" evidence="6">
    <location>
        <begin position="88"/>
        <end position="138"/>
    </location>
</feature>
<dbReference type="STRING" id="418784.A0A2P7YQF1"/>
<feature type="region of interest" description="Disordered" evidence="5">
    <location>
        <begin position="564"/>
        <end position="618"/>
    </location>
</feature>
<dbReference type="SUPFAM" id="SSF46689">
    <property type="entry name" value="Homeodomain-like"/>
    <property type="match status" value="2"/>
</dbReference>
<evidence type="ECO:0000313" key="9">
    <source>
        <dbReference type="Proteomes" id="UP000241107"/>
    </source>
</evidence>
<evidence type="ECO:0000256" key="4">
    <source>
        <dbReference type="ARBA" id="ARBA00023242"/>
    </source>
</evidence>
<dbReference type="GO" id="GO:0000978">
    <property type="term" value="F:RNA polymerase II cis-regulatory region sequence-specific DNA binding"/>
    <property type="evidence" value="ECO:0007669"/>
    <property type="project" value="TreeGrafter"/>
</dbReference>
<dbReference type="Pfam" id="PF13921">
    <property type="entry name" value="Myb_DNA-bind_6"/>
    <property type="match status" value="1"/>
</dbReference>
<feature type="compositionally biased region" description="Polar residues" evidence="5">
    <location>
        <begin position="495"/>
        <end position="504"/>
    </location>
</feature>
<dbReference type="Pfam" id="PF00249">
    <property type="entry name" value="Myb_DNA-binding"/>
    <property type="match status" value="1"/>
</dbReference>
<feature type="compositionally biased region" description="Polar residues" evidence="5">
    <location>
        <begin position="400"/>
        <end position="414"/>
    </location>
</feature>
<dbReference type="GO" id="GO:0019185">
    <property type="term" value="C:snRNA-activating protein complex"/>
    <property type="evidence" value="ECO:0007669"/>
    <property type="project" value="TreeGrafter"/>
</dbReference>
<dbReference type="GO" id="GO:0042796">
    <property type="term" value="P:snRNA transcription by RNA polymerase III"/>
    <property type="evidence" value="ECO:0007669"/>
    <property type="project" value="TreeGrafter"/>
</dbReference>
<dbReference type="GO" id="GO:0042795">
    <property type="term" value="P:snRNA transcription by RNA polymerase II"/>
    <property type="evidence" value="ECO:0007669"/>
    <property type="project" value="TreeGrafter"/>
</dbReference>
<protein>
    <recommendedName>
        <fullName evidence="10">Myb-like DNA-binding protein BAS1</fullName>
    </recommendedName>
</protein>
<keyword evidence="3" id="KW-0804">Transcription</keyword>
<dbReference type="SMART" id="SM00717">
    <property type="entry name" value="SANT"/>
    <property type="match status" value="3"/>
</dbReference>
<feature type="compositionally biased region" description="Basic residues" evidence="5">
    <location>
        <begin position="418"/>
        <end position="430"/>
    </location>
</feature>
<organism evidence="8 9">
    <name type="scientific">Candidozyma pseudohaemuli</name>
    <dbReference type="NCBI Taxonomy" id="418784"/>
    <lineage>
        <taxon>Eukaryota</taxon>
        <taxon>Fungi</taxon>
        <taxon>Dikarya</taxon>
        <taxon>Ascomycota</taxon>
        <taxon>Saccharomycotina</taxon>
        <taxon>Pichiomycetes</taxon>
        <taxon>Metschnikowiaceae</taxon>
        <taxon>Candidozyma</taxon>
    </lineage>
</organism>
<dbReference type="PANTHER" id="PTHR46621">
    <property type="entry name" value="SNRNA-ACTIVATING PROTEIN COMPLEX SUBUNIT 4"/>
    <property type="match status" value="1"/>
</dbReference>
<evidence type="ECO:0000256" key="2">
    <source>
        <dbReference type="ARBA" id="ARBA00023125"/>
    </source>
</evidence>
<gene>
    <name evidence="8" type="ORF">C7M61_002745</name>
</gene>
<feature type="region of interest" description="Disordered" evidence="5">
    <location>
        <begin position="331"/>
        <end position="376"/>
    </location>
</feature>
<evidence type="ECO:0000256" key="1">
    <source>
        <dbReference type="ARBA" id="ARBA00023015"/>
    </source>
</evidence>
<dbReference type="CDD" id="cd00167">
    <property type="entry name" value="SANT"/>
    <property type="match status" value="2"/>
</dbReference>
<evidence type="ECO:0000259" key="7">
    <source>
        <dbReference type="PROSITE" id="PS51294"/>
    </source>
</evidence>
<dbReference type="PANTHER" id="PTHR46621:SF1">
    <property type="entry name" value="SNRNA-ACTIVATING PROTEIN COMPLEX SUBUNIT 4"/>
    <property type="match status" value="1"/>
</dbReference>
<sequence>MKRSHQPIDTLAITESLGLQTFRKGGRKAWTKQEDAKLVQRLHELYPKETSERNVDPKNVHWELVAEVFDDQSRKAKDCRKRWVSSLNPSLRRGKWTPEEDQQLLTSYKKYGPLWQLISADVKGRTEHQCLKRYLEVLDPSLSNRLKVWSLEEDLLLINQVKEHGTKWRTIAAAFDARPSLTCRNRWRNLLTAVARGRADKEVMEAMELMTDGDIANKLVIKREDTDENSKNGSAGVDDTSDLQIKAERGSSSPRSSRLSTSEVLQNSPDKEVEWRYAIVSRDQTEDPDEPFKELLKNGGQIKSKELAQYLIQYASVYKMKVTVHQHIHHHYGSQESSATAENQMDKTDESPAFSGSPPIIGQPRNSRTTGSPSIYNLEPESQLHRVQHFNYLPPLTEVPQLNSSASSPASTKDASTHHHHHHHHHHHMHESRNEKVKSRSHPYKGHQEYSNGVVSLADDAQAKESDLLKLLDRADSRANSIGRANRRADDRTDQTPNEPESNLLTPLTQAVQMVADAEAENLLLSKRPLDDFDAQNKKMKLDIPEEDGDEGLDFFETMRNLSAPYQPQRHRHDRRAHKAHAKDRRGSKSSNGSIDEVPNQPVSQHHPLHYSQSSVTPVPEPLAVEEDEDELLDVYGLFYNSHPREPTVEPTANTQAHNNLLELTNPFAFPFNPS</sequence>
<dbReference type="EMBL" id="PYFQ01000006">
    <property type="protein sequence ID" value="PSK38190.1"/>
    <property type="molecule type" value="Genomic_DNA"/>
</dbReference>